<evidence type="ECO:0000256" key="1">
    <source>
        <dbReference type="SAM" id="MobiDB-lite"/>
    </source>
</evidence>
<gene>
    <name evidence="2" type="ORF">PVAP13_9KG117800</name>
</gene>
<feature type="compositionally biased region" description="Pro residues" evidence="1">
    <location>
        <begin position="66"/>
        <end position="79"/>
    </location>
</feature>
<name>A0A8T0NFQ6_PANVG</name>
<comment type="caution">
    <text evidence="2">The sequence shown here is derived from an EMBL/GenBank/DDBJ whole genome shotgun (WGS) entry which is preliminary data.</text>
</comment>
<organism evidence="2 3">
    <name type="scientific">Panicum virgatum</name>
    <name type="common">Blackwell switchgrass</name>
    <dbReference type="NCBI Taxonomy" id="38727"/>
    <lineage>
        <taxon>Eukaryota</taxon>
        <taxon>Viridiplantae</taxon>
        <taxon>Streptophyta</taxon>
        <taxon>Embryophyta</taxon>
        <taxon>Tracheophyta</taxon>
        <taxon>Spermatophyta</taxon>
        <taxon>Magnoliopsida</taxon>
        <taxon>Liliopsida</taxon>
        <taxon>Poales</taxon>
        <taxon>Poaceae</taxon>
        <taxon>PACMAD clade</taxon>
        <taxon>Panicoideae</taxon>
        <taxon>Panicodae</taxon>
        <taxon>Paniceae</taxon>
        <taxon>Panicinae</taxon>
        <taxon>Panicum</taxon>
        <taxon>Panicum sect. Hiantes</taxon>
    </lineage>
</organism>
<accession>A0A8T0NFQ6</accession>
<proteinExistence type="predicted"/>
<dbReference type="Proteomes" id="UP000823388">
    <property type="component" value="Chromosome 9K"/>
</dbReference>
<protein>
    <submittedName>
        <fullName evidence="2">Uncharacterized protein</fullName>
    </submittedName>
</protein>
<evidence type="ECO:0000313" key="2">
    <source>
        <dbReference type="EMBL" id="KAG2547708.1"/>
    </source>
</evidence>
<reference evidence="2" key="1">
    <citation type="submission" date="2020-05" db="EMBL/GenBank/DDBJ databases">
        <title>WGS assembly of Panicum virgatum.</title>
        <authorList>
            <person name="Lovell J.T."/>
            <person name="Jenkins J."/>
            <person name="Shu S."/>
            <person name="Juenger T.E."/>
            <person name="Schmutz J."/>
        </authorList>
    </citation>
    <scope>NUCLEOTIDE SEQUENCE</scope>
    <source>
        <strain evidence="2">AP13</strain>
    </source>
</reference>
<feature type="region of interest" description="Disordered" evidence="1">
    <location>
        <begin position="13"/>
        <end position="79"/>
    </location>
</feature>
<keyword evidence="3" id="KW-1185">Reference proteome</keyword>
<dbReference type="AlphaFoldDB" id="A0A8T0NFQ6"/>
<sequence length="134" mass="15218">MTGSDFLHHHLPVRPLRSCKPPGRRPTPSFMPSSVGPRDLDDLRRRVAGLPAQGHAPVPTKHAPRCSPPIHSPPPLPVTTPLPPWGQPAWCFFSPRKMHERQLKSKELERYNSQAVLDRLDGWRFCLQCICDHE</sequence>
<dbReference type="EMBL" id="CM029053">
    <property type="protein sequence ID" value="KAG2547708.1"/>
    <property type="molecule type" value="Genomic_DNA"/>
</dbReference>
<evidence type="ECO:0000313" key="3">
    <source>
        <dbReference type="Proteomes" id="UP000823388"/>
    </source>
</evidence>